<keyword evidence="1" id="KW-0677">Repeat</keyword>
<dbReference type="InterPro" id="IPR050776">
    <property type="entry name" value="Ank_Repeat/CDKN_Inhibitor"/>
</dbReference>
<dbReference type="Gene3D" id="1.25.40.20">
    <property type="entry name" value="Ankyrin repeat-containing domain"/>
    <property type="match status" value="1"/>
</dbReference>
<dbReference type="PANTHER" id="PTHR24201">
    <property type="entry name" value="ANK_REP_REGION DOMAIN-CONTAINING PROTEIN"/>
    <property type="match status" value="1"/>
</dbReference>
<sequence length="124" mass="13934">MAAVNRTTQVENQQQLWDRQKATNYVEKGDLDALTKILKDVARGEDEQKGKIDVNLANFWGETLLHEAASIGKEEVVEFLLNWGADPSIEDTWGRRPIDAARIFKQNQAEDILLGGDASFYVKG</sequence>
<dbReference type="EMBL" id="HBKR01024366">
    <property type="protein sequence ID" value="CAE2315990.1"/>
    <property type="molecule type" value="Transcribed_RNA"/>
</dbReference>
<evidence type="ECO:0008006" key="5">
    <source>
        <dbReference type="Google" id="ProtNLM"/>
    </source>
</evidence>
<name>A0A7S4NZ11_9EUKA</name>
<evidence type="ECO:0000313" key="4">
    <source>
        <dbReference type="EMBL" id="CAE2315990.1"/>
    </source>
</evidence>
<evidence type="ECO:0000256" key="1">
    <source>
        <dbReference type="ARBA" id="ARBA00022737"/>
    </source>
</evidence>
<evidence type="ECO:0000256" key="3">
    <source>
        <dbReference type="PROSITE-ProRule" id="PRU00023"/>
    </source>
</evidence>
<proteinExistence type="predicted"/>
<dbReference type="PROSITE" id="PS50088">
    <property type="entry name" value="ANK_REPEAT"/>
    <property type="match status" value="1"/>
</dbReference>
<dbReference type="InterPro" id="IPR002110">
    <property type="entry name" value="Ankyrin_rpt"/>
</dbReference>
<accession>A0A7S4NZ11</accession>
<evidence type="ECO:0000256" key="2">
    <source>
        <dbReference type="ARBA" id="ARBA00023043"/>
    </source>
</evidence>
<dbReference type="AlphaFoldDB" id="A0A7S4NZ11"/>
<dbReference type="PROSITE" id="PS50297">
    <property type="entry name" value="ANK_REP_REGION"/>
    <property type="match status" value="1"/>
</dbReference>
<dbReference type="InterPro" id="IPR036770">
    <property type="entry name" value="Ankyrin_rpt-contain_sf"/>
</dbReference>
<organism evidence="4">
    <name type="scientific">Paramoeba aestuarina</name>
    <dbReference type="NCBI Taxonomy" id="180227"/>
    <lineage>
        <taxon>Eukaryota</taxon>
        <taxon>Amoebozoa</taxon>
        <taxon>Discosea</taxon>
        <taxon>Flabellinia</taxon>
        <taxon>Dactylopodida</taxon>
        <taxon>Paramoebidae</taxon>
        <taxon>Paramoeba</taxon>
    </lineage>
</organism>
<dbReference type="SUPFAM" id="SSF48403">
    <property type="entry name" value="Ankyrin repeat"/>
    <property type="match status" value="1"/>
</dbReference>
<protein>
    <recommendedName>
        <fullName evidence="5">Myotrophin</fullName>
    </recommendedName>
</protein>
<keyword evidence="2 3" id="KW-0040">ANK repeat</keyword>
<feature type="repeat" description="ANK" evidence="3">
    <location>
        <begin position="60"/>
        <end position="92"/>
    </location>
</feature>
<reference evidence="4" key="1">
    <citation type="submission" date="2021-01" db="EMBL/GenBank/DDBJ databases">
        <authorList>
            <person name="Corre E."/>
            <person name="Pelletier E."/>
            <person name="Niang G."/>
            <person name="Scheremetjew M."/>
            <person name="Finn R."/>
            <person name="Kale V."/>
            <person name="Holt S."/>
            <person name="Cochrane G."/>
            <person name="Meng A."/>
            <person name="Brown T."/>
            <person name="Cohen L."/>
        </authorList>
    </citation>
    <scope>NUCLEOTIDE SEQUENCE</scope>
    <source>
        <strain evidence="4">SoJaBio B1-5/56/2</strain>
    </source>
</reference>
<gene>
    <name evidence="4" type="ORF">NAES01612_LOCUS16003</name>
</gene>
<dbReference type="Pfam" id="PF00023">
    <property type="entry name" value="Ank"/>
    <property type="match status" value="1"/>
</dbReference>